<dbReference type="AlphaFoldDB" id="A0A9W6QF61"/>
<evidence type="ECO:0000313" key="1">
    <source>
        <dbReference type="EMBL" id="GLW89821.1"/>
    </source>
</evidence>
<accession>A0A9W6QF61</accession>
<dbReference type="InterPro" id="IPR010296">
    <property type="entry name" value="DUF899_thioredox"/>
</dbReference>
<organism evidence="1 2">
    <name type="scientific">Actinokineospora globicatena</name>
    <dbReference type="NCBI Taxonomy" id="103729"/>
    <lineage>
        <taxon>Bacteria</taxon>
        <taxon>Bacillati</taxon>
        <taxon>Actinomycetota</taxon>
        <taxon>Actinomycetes</taxon>
        <taxon>Pseudonocardiales</taxon>
        <taxon>Pseudonocardiaceae</taxon>
        <taxon>Actinokineospora</taxon>
    </lineage>
</organism>
<gene>
    <name evidence="1" type="ORF">Aglo03_06370</name>
</gene>
<reference evidence="1" key="1">
    <citation type="submission" date="2023-02" db="EMBL/GenBank/DDBJ databases">
        <title>Actinokineospora globicatena NBRC 15670.</title>
        <authorList>
            <person name="Ichikawa N."/>
            <person name="Sato H."/>
            <person name="Tonouchi N."/>
        </authorList>
    </citation>
    <scope>NUCLEOTIDE SEQUENCE</scope>
    <source>
        <strain evidence="1">NBRC 15670</strain>
    </source>
</reference>
<sequence>MSTGAETEHSVAMWPKGASAEYTAARVELDRAEHALHKEVHRLAALRRDMPQGPLLDDYEFDEGPLDLGLTEPLSRTRLVDLFGEHDTLFVYHMMFHPGEEQVCPMCSLWVDGFHGVSRHILQHAAFAVIAKAPVPEIRRWANRRGWDGIRFLSSHGNSFNLDVGAETEDGDQLPMASVFRREGDRVRHFYTQRANFMDDAEGGFDQLNPVWHILDLLPSGRGEWYAENSYAGRLRGNLAP</sequence>
<name>A0A9W6QF61_9PSEU</name>
<dbReference type="Pfam" id="PF05988">
    <property type="entry name" value="DUF899"/>
    <property type="match status" value="1"/>
</dbReference>
<dbReference type="EMBL" id="BSSD01000001">
    <property type="protein sequence ID" value="GLW89821.1"/>
    <property type="molecule type" value="Genomic_DNA"/>
</dbReference>
<proteinExistence type="predicted"/>
<keyword evidence="2" id="KW-1185">Reference proteome</keyword>
<dbReference type="Proteomes" id="UP001165042">
    <property type="component" value="Unassembled WGS sequence"/>
</dbReference>
<evidence type="ECO:0000313" key="2">
    <source>
        <dbReference type="Proteomes" id="UP001165042"/>
    </source>
</evidence>
<comment type="caution">
    <text evidence="1">The sequence shown here is derived from an EMBL/GenBank/DDBJ whole genome shotgun (WGS) entry which is preliminary data.</text>
</comment>
<protein>
    <submittedName>
        <fullName evidence="1">Uncharacterized protein</fullName>
    </submittedName>
</protein>